<accession>A0A4Y2IVI3</accession>
<dbReference type="InterPro" id="IPR051492">
    <property type="entry name" value="Dynamin-Rho_GEF"/>
</dbReference>
<feature type="domain" description="SH3" evidence="10">
    <location>
        <begin position="230"/>
        <end position="289"/>
    </location>
</feature>
<dbReference type="CDD" id="cd00174">
    <property type="entry name" value="SH3"/>
    <property type="match status" value="1"/>
</dbReference>
<feature type="domain" description="SH3" evidence="10">
    <location>
        <begin position="138"/>
        <end position="197"/>
    </location>
</feature>
<feature type="domain" description="SH3" evidence="10">
    <location>
        <begin position="1198"/>
        <end position="1261"/>
    </location>
</feature>
<dbReference type="GO" id="GO:0005795">
    <property type="term" value="C:Golgi stack"/>
    <property type="evidence" value="ECO:0007669"/>
    <property type="project" value="UniProtKB-SubCell"/>
</dbReference>
<dbReference type="GO" id="GO:0035556">
    <property type="term" value="P:intracellular signal transduction"/>
    <property type="evidence" value="ECO:0007669"/>
    <property type="project" value="InterPro"/>
</dbReference>
<dbReference type="InterPro" id="IPR036028">
    <property type="entry name" value="SH3-like_dom_sf"/>
</dbReference>
<dbReference type="PROSITE" id="PS50010">
    <property type="entry name" value="DH_2"/>
    <property type="match status" value="1"/>
</dbReference>
<dbReference type="InterPro" id="IPR000219">
    <property type="entry name" value="DH_dom"/>
</dbReference>
<feature type="region of interest" description="Disordered" evidence="9">
    <location>
        <begin position="497"/>
        <end position="563"/>
    </location>
</feature>
<keyword evidence="5" id="KW-0344">Guanine-nucleotide releasing factor</keyword>
<feature type="compositionally biased region" description="Polar residues" evidence="9">
    <location>
        <begin position="1300"/>
        <end position="1314"/>
    </location>
</feature>
<gene>
    <name evidence="13" type="primary">DNMBP</name>
    <name evidence="13" type="ORF">AVEN_243225_1</name>
</gene>
<protein>
    <recommendedName>
        <fullName evidence="3">Dynamin-binding protein</fullName>
    </recommendedName>
    <alternativeName>
        <fullName evidence="7">Scaffold protein Tuba</fullName>
    </alternativeName>
</protein>
<dbReference type="PROSITE" id="PS00741">
    <property type="entry name" value="DH_1"/>
    <property type="match status" value="1"/>
</dbReference>
<dbReference type="PROSITE" id="PS50002">
    <property type="entry name" value="SH3"/>
    <property type="match status" value="7"/>
</dbReference>
<feature type="domain" description="BAR" evidence="12">
    <location>
        <begin position="914"/>
        <end position="1128"/>
    </location>
</feature>
<feature type="region of interest" description="Disordered" evidence="9">
    <location>
        <begin position="1300"/>
        <end position="1360"/>
    </location>
</feature>
<keyword evidence="14" id="KW-1185">Reference proteome</keyword>
<dbReference type="PANTHER" id="PTHR22834:SF20">
    <property type="entry name" value="SH3 DOMAIN-CONTAINING PROTEIN"/>
    <property type="match status" value="1"/>
</dbReference>
<evidence type="ECO:0000256" key="4">
    <source>
        <dbReference type="ARBA" id="ARBA00022443"/>
    </source>
</evidence>
<feature type="domain" description="SH3" evidence="10">
    <location>
        <begin position="4"/>
        <end position="63"/>
    </location>
</feature>
<evidence type="ECO:0000256" key="3">
    <source>
        <dbReference type="ARBA" id="ARBA00018186"/>
    </source>
</evidence>
<dbReference type="GO" id="GO:0005085">
    <property type="term" value="F:guanyl-nucleotide exchange factor activity"/>
    <property type="evidence" value="ECO:0007669"/>
    <property type="project" value="UniProtKB-KW"/>
</dbReference>
<feature type="compositionally biased region" description="Polar residues" evidence="9">
    <location>
        <begin position="497"/>
        <end position="523"/>
    </location>
</feature>
<dbReference type="PROSITE" id="PS51021">
    <property type="entry name" value="BAR"/>
    <property type="match status" value="1"/>
</dbReference>
<dbReference type="InterPro" id="IPR001331">
    <property type="entry name" value="GDS_CDC24_CS"/>
</dbReference>
<name>A0A4Y2IVI3_ARAVE</name>
<dbReference type="CDD" id="cd00160">
    <property type="entry name" value="RhoGEF"/>
    <property type="match status" value="1"/>
</dbReference>
<evidence type="ECO:0000259" key="12">
    <source>
        <dbReference type="PROSITE" id="PS51021"/>
    </source>
</evidence>
<feature type="domain" description="SH3" evidence="10">
    <location>
        <begin position="314"/>
        <end position="374"/>
    </location>
</feature>
<keyword evidence="6" id="KW-0965">Cell junction</keyword>
<feature type="compositionally biased region" description="Polar residues" evidence="9">
    <location>
        <begin position="1337"/>
        <end position="1360"/>
    </location>
</feature>
<feature type="compositionally biased region" description="Basic and acidic residues" evidence="9">
    <location>
        <begin position="293"/>
        <end position="305"/>
    </location>
</feature>
<evidence type="ECO:0000313" key="13">
    <source>
        <dbReference type="EMBL" id="GBM80932.1"/>
    </source>
</evidence>
<dbReference type="EMBL" id="BGPR01002912">
    <property type="protein sequence ID" value="GBM80932.1"/>
    <property type="molecule type" value="Genomic_DNA"/>
</dbReference>
<evidence type="ECO:0000259" key="11">
    <source>
        <dbReference type="PROSITE" id="PS50010"/>
    </source>
</evidence>
<dbReference type="OrthoDB" id="27823at2759"/>
<dbReference type="Gene3D" id="2.30.30.40">
    <property type="entry name" value="SH3 Domains"/>
    <property type="match status" value="7"/>
</dbReference>
<keyword evidence="4 8" id="KW-0728">SH3 domain</keyword>
<evidence type="ECO:0000256" key="1">
    <source>
        <dbReference type="ARBA" id="ARBA00004282"/>
    </source>
</evidence>
<dbReference type="GO" id="GO:0070161">
    <property type="term" value="C:anchoring junction"/>
    <property type="evidence" value="ECO:0007669"/>
    <property type="project" value="UniProtKB-SubCell"/>
</dbReference>
<dbReference type="SUPFAM" id="SSF48065">
    <property type="entry name" value="DBL homology domain (DH-domain)"/>
    <property type="match status" value="1"/>
</dbReference>
<feature type="compositionally biased region" description="Polar residues" evidence="9">
    <location>
        <begin position="546"/>
        <end position="563"/>
    </location>
</feature>
<dbReference type="SUPFAM" id="SSF50044">
    <property type="entry name" value="SH3-domain"/>
    <property type="match status" value="7"/>
</dbReference>
<evidence type="ECO:0000256" key="2">
    <source>
        <dbReference type="ARBA" id="ARBA00004348"/>
    </source>
</evidence>
<sequence length="1529" mass="172864">MEPKPGRLIRAVYDFPTDDPSELPLLVGDIVQVKERIDKQWSLGVSSNREGSFPIGFTIEVKIPSFSEEDHLFAVTNDFYAQEDGDLTMKKGDIVVGKQAIDSNWWRGEIEGQSGIFPLTHVWEIDKKLLPKSSSLKKMSLKARVKMNLKAQIDEEMDLYQDEIVTIIEEVDKGWYRGECNGRQGIFPASFVTIISEDSLPSISEPFTSVSTNNIIQNDNHTGYDCINSGIRPYGRTIYPFKAEYVNELSFHGGEIVNLIRYVDDNWLEGEIDGKVGIFPANFINIVVDCPKSSKEGSSESKENGNDNDMNLFPEDTYGRVKYDFYPQLEGDVTLKEGDTVTLIRKVDSNWYEVVTDNGETGICPESYIEIIGSGPPSYNEVMGAIYDFPVNQYSTATDNDVRKTKNSNAAFGDSSSSFANSNSFSSQSEKSVNSNSFANAQNISSYSSGSNDPAFDSSVNSFNTYDNKPTLASHSCFDDSGINQDWKAAEINGSFPSSRETYQNVPDTNMSNDLLNWNNAESENSKRDSLISITKTPARPPPPSNASYSRNLPSPNNPDSLANNARLSLVSVSSHSSSETERFNVEELKSQLQQKEQTLKVRMACKNKLENERGQSNSNFVSNEMKTQLNQLNGEITQLQQEISNLKAQLSENSGNFSSEESEAREREVARKKELELKRREEEKKRKMKEQRDCIITEILQTERDYLSDLKLLQEIFLRNPNEAKEKGINILLLFGNLEEVIAIASRLLKRLQKVSTSTGLIGECFVDLSDEMKEVYGHYCRNHDEVNSVIDKIDPHSAAGQYLQHKVEIMKRQTNCFDLPAMLIKPVQRILKYPLLLNELLKVTEDSHPDKQWLLQATNLMTDVASAVNEFKRKKDLVFKYRKQAGTSFSERISKLTIHSMAKKTSRFGMRISSSFGLKTVIKDQDFENVERRFTALEKSLKIFQKDVFDYVKKYEELVTTAFQISEDISEFYQDKKTQKEVEQFRNTHRIILMEHWEAFKQTIERSINSPIKLLLQNFGGPTNLIQKRYDKLLDYESATSKVEKNKDVTKIKMLQDNQIMAKNTYEALNSQLLDDLPKLCDLSVEILYDCIRCFLKAKKNFVGRTAKLLFTLMDLPLLLGSQGGSILDTFQVKHTLVMDDLSQLTILPKELHSCIKTDTLKRNSTSRASATSLSGANVIKAQTPGQKIHVKSCYPHTDLYSACENFDAVDIMDISLKKGDIVGVIKQQDPMGKKLKWFVDNGEAKGFVPAKCLVKYLPNLSSQSPQATTNDWNTLRASPLLSQNNTIKEAYAMPQKLSSAQKNPQIGSLQPTRPAPTPTPSLRVVAPSKYPPTAQASPKPQSKNFAPNLPTQNPSNVLMNKNVLPCEPDHRYEEVYESLGGGGQNKTNNVDLMRNEDVSQKSGNVIAEFDPYATSQSSQNCYDNVLDNFNELYSSHRYEDIPEDFNFDQMPSEDQSQSEVNEFYYGMYDYSPNGPNQLHLNKGQAVRVLHKCDLNRNSEWWFVEDRHGIKGYVPAAYLNKYPTTTA</sequence>
<dbReference type="PRINTS" id="PR00499">
    <property type="entry name" value="P67PHOX"/>
</dbReference>
<feature type="domain" description="DH" evidence="11">
    <location>
        <begin position="692"/>
        <end position="873"/>
    </location>
</feature>
<dbReference type="SMART" id="SM00721">
    <property type="entry name" value="BAR"/>
    <property type="match status" value="1"/>
</dbReference>
<dbReference type="SMART" id="SM00326">
    <property type="entry name" value="SH3"/>
    <property type="match status" value="7"/>
</dbReference>
<evidence type="ECO:0000313" key="14">
    <source>
        <dbReference type="Proteomes" id="UP000499080"/>
    </source>
</evidence>
<evidence type="ECO:0000256" key="5">
    <source>
        <dbReference type="ARBA" id="ARBA00022658"/>
    </source>
</evidence>
<dbReference type="Pfam" id="PF00621">
    <property type="entry name" value="RhoGEF"/>
    <property type="match status" value="1"/>
</dbReference>
<dbReference type="Pfam" id="PF14604">
    <property type="entry name" value="SH3_9"/>
    <property type="match status" value="1"/>
</dbReference>
<evidence type="ECO:0000256" key="9">
    <source>
        <dbReference type="SAM" id="MobiDB-lite"/>
    </source>
</evidence>
<feature type="compositionally biased region" description="Basic and acidic residues" evidence="9">
    <location>
        <begin position="663"/>
        <end position="672"/>
    </location>
</feature>
<dbReference type="Gene3D" id="1.20.1270.60">
    <property type="entry name" value="Arfaptin homology (AH) domain/BAR domain"/>
    <property type="match status" value="1"/>
</dbReference>
<comment type="subcellular location">
    <subcellularLocation>
        <location evidence="1">Cell junction</location>
    </subcellularLocation>
    <subcellularLocation>
        <location evidence="2">Golgi apparatus</location>
        <location evidence="2">Golgi stack</location>
    </subcellularLocation>
</comment>
<evidence type="ECO:0000256" key="6">
    <source>
        <dbReference type="ARBA" id="ARBA00022949"/>
    </source>
</evidence>
<dbReference type="Pfam" id="PF03114">
    <property type="entry name" value="BAR"/>
    <property type="match status" value="1"/>
</dbReference>
<evidence type="ECO:0000256" key="8">
    <source>
        <dbReference type="PROSITE-ProRule" id="PRU00192"/>
    </source>
</evidence>
<feature type="domain" description="SH3" evidence="10">
    <location>
        <begin position="68"/>
        <end position="127"/>
    </location>
</feature>
<dbReference type="Gene3D" id="1.20.900.10">
    <property type="entry name" value="Dbl homology (DH) domain"/>
    <property type="match status" value="1"/>
</dbReference>
<feature type="domain" description="SH3" evidence="10">
    <location>
        <begin position="1462"/>
        <end position="1526"/>
    </location>
</feature>
<dbReference type="InterPro" id="IPR027267">
    <property type="entry name" value="AH/BAR_dom_sf"/>
</dbReference>
<evidence type="ECO:0000256" key="7">
    <source>
        <dbReference type="ARBA" id="ARBA00032587"/>
    </source>
</evidence>
<feature type="region of interest" description="Disordered" evidence="9">
    <location>
        <begin position="293"/>
        <end position="313"/>
    </location>
</feature>
<feature type="region of interest" description="Disordered" evidence="9">
    <location>
        <begin position="652"/>
        <end position="672"/>
    </location>
</feature>
<organism evidence="13 14">
    <name type="scientific">Araneus ventricosus</name>
    <name type="common">Orbweaver spider</name>
    <name type="synonym">Epeira ventricosa</name>
    <dbReference type="NCBI Taxonomy" id="182803"/>
    <lineage>
        <taxon>Eukaryota</taxon>
        <taxon>Metazoa</taxon>
        <taxon>Ecdysozoa</taxon>
        <taxon>Arthropoda</taxon>
        <taxon>Chelicerata</taxon>
        <taxon>Arachnida</taxon>
        <taxon>Araneae</taxon>
        <taxon>Araneomorphae</taxon>
        <taxon>Entelegynae</taxon>
        <taxon>Araneoidea</taxon>
        <taxon>Araneidae</taxon>
        <taxon>Araneus</taxon>
    </lineage>
</organism>
<proteinExistence type="predicted"/>
<dbReference type="Pfam" id="PF07653">
    <property type="entry name" value="SH3_2"/>
    <property type="match status" value="1"/>
</dbReference>
<dbReference type="SMART" id="SM00325">
    <property type="entry name" value="RhoGEF"/>
    <property type="match status" value="1"/>
</dbReference>
<comment type="caution">
    <text evidence="13">The sequence shown here is derived from an EMBL/GenBank/DDBJ whole genome shotgun (WGS) entry which is preliminary data.</text>
</comment>
<dbReference type="InterPro" id="IPR035899">
    <property type="entry name" value="DBL_dom_sf"/>
</dbReference>
<dbReference type="SUPFAM" id="SSF103657">
    <property type="entry name" value="BAR/IMD domain-like"/>
    <property type="match status" value="1"/>
</dbReference>
<dbReference type="InterPro" id="IPR004148">
    <property type="entry name" value="BAR_dom"/>
</dbReference>
<evidence type="ECO:0000259" key="10">
    <source>
        <dbReference type="PROSITE" id="PS50002"/>
    </source>
</evidence>
<dbReference type="Proteomes" id="UP000499080">
    <property type="component" value="Unassembled WGS sequence"/>
</dbReference>
<dbReference type="Pfam" id="PF00018">
    <property type="entry name" value="SH3_1"/>
    <property type="match status" value="5"/>
</dbReference>
<reference evidence="13 14" key="1">
    <citation type="journal article" date="2019" name="Sci. Rep.">
        <title>Orb-weaving spider Araneus ventricosus genome elucidates the spidroin gene catalogue.</title>
        <authorList>
            <person name="Kono N."/>
            <person name="Nakamura H."/>
            <person name="Ohtoshi R."/>
            <person name="Moran D.A.P."/>
            <person name="Shinohara A."/>
            <person name="Yoshida Y."/>
            <person name="Fujiwara M."/>
            <person name="Mori M."/>
            <person name="Tomita M."/>
            <person name="Arakawa K."/>
        </authorList>
    </citation>
    <scope>NUCLEOTIDE SEQUENCE [LARGE SCALE GENOMIC DNA]</scope>
</reference>
<dbReference type="PANTHER" id="PTHR22834">
    <property type="entry name" value="NUCLEAR FUSION PROTEIN FUS2"/>
    <property type="match status" value="1"/>
</dbReference>
<dbReference type="InterPro" id="IPR001452">
    <property type="entry name" value="SH3_domain"/>
</dbReference>